<dbReference type="EMBL" id="CP136921">
    <property type="protein sequence ID" value="WOO32188.1"/>
    <property type="molecule type" value="Genomic_DNA"/>
</dbReference>
<dbReference type="Pfam" id="PF00499">
    <property type="entry name" value="Oxidored_q3"/>
    <property type="match status" value="1"/>
</dbReference>
<feature type="transmembrane region" description="Helical" evidence="2">
    <location>
        <begin position="150"/>
        <end position="173"/>
    </location>
</feature>
<sequence length="222" mass="24182">MDVKTGFFYLFSVVLLYAAFRVITARNPVHAVLHLILAFSQAAGLWLLLKAEFLAIALVLVYLGAVMVLFLFVVMMLDIRIDAVRRGFWKHFPLAALIGALVAFEMGAVLMTGFRGVEEPKAVATLVNAAGQVVPYSNTQALGKLMYTEYLYPVEIAAVILLVAMISAIALTLRQRKDVKASDVTAQVRARASDRLVVVKMPVTQAAQPLADGDISAEENKA</sequence>
<accession>A0ABZ0J2D3</accession>
<keyword evidence="2" id="KW-0812">Transmembrane</keyword>
<comment type="similarity">
    <text evidence="1 2">Belongs to the complex I subunit 6 family.</text>
</comment>
<protein>
    <recommendedName>
        <fullName evidence="2">NADH-quinone oxidoreductase subunit J</fullName>
        <ecNumber evidence="2">7.1.1.-</ecNumber>
    </recommendedName>
</protein>
<evidence type="ECO:0000256" key="2">
    <source>
        <dbReference type="RuleBase" id="RU004429"/>
    </source>
</evidence>
<dbReference type="PANTHER" id="PTHR33269">
    <property type="entry name" value="NADH-UBIQUINONE OXIDOREDUCTASE CHAIN 6"/>
    <property type="match status" value="1"/>
</dbReference>
<feature type="transmembrane region" description="Helical" evidence="2">
    <location>
        <begin position="91"/>
        <end position="111"/>
    </location>
</feature>
<dbReference type="Gene3D" id="1.20.120.1200">
    <property type="entry name" value="NADH-ubiquinone/plastoquinone oxidoreductase chain 6, subunit NuoJ"/>
    <property type="match status" value="1"/>
</dbReference>
<dbReference type="GO" id="GO:0050136">
    <property type="term" value="F:NADH dehydrogenase (quinone) (non-electrogenic) activity"/>
    <property type="evidence" value="ECO:0007669"/>
    <property type="project" value="UniProtKB-EC"/>
</dbReference>
<feature type="transmembrane region" description="Helical" evidence="2">
    <location>
        <begin position="31"/>
        <end position="49"/>
    </location>
</feature>
<dbReference type="NCBIfam" id="NF005164">
    <property type="entry name" value="PRK06638.1-4"/>
    <property type="match status" value="1"/>
</dbReference>
<keyword evidence="2" id="KW-1133">Transmembrane helix</keyword>
<dbReference type="InterPro" id="IPR042106">
    <property type="entry name" value="Nuo/plastoQ_OxRdtase_6_NuoJ"/>
</dbReference>
<keyword evidence="3" id="KW-0560">Oxidoreductase</keyword>
<feature type="transmembrane region" description="Helical" evidence="2">
    <location>
        <begin position="6"/>
        <end position="24"/>
    </location>
</feature>
<keyword evidence="2" id="KW-0874">Quinone</keyword>
<comment type="subcellular location">
    <subcellularLocation>
        <location evidence="2">Cell membrane</location>
        <topology evidence="2">Multi-pass membrane protein</topology>
    </subcellularLocation>
</comment>
<keyword evidence="2" id="KW-0472">Membrane</keyword>
<reference evidence="3 4" key="1">
    <citation type="submission" date="2023-03" db="EMBL/GenBank/DDBJ databases">
        <title>Diaphorobacter basophil sp. nov., isolated from a sewage-treatment plant.</title>
        <authorList>
            <person name="Yang K."/>
        </authorList>
    </citation>
    <scope>NUCLEOTIDE SEQUENCE [LARGE SCALE GENOMIC DNA]</scope>
    <source>
        <strain evidence="3 4">Y-1</strain>
    </source>
</reference>
<keyword evidence="2" id="KW-0520">NAD</keyword>
<evidence type="ECO:0000313" key="4">
    <source>
        <dbReference type="Proteomes" id="UP001303211"/>
    </source>
</evidence>
<dbReference type="Proteomes" id="UP001303211">
    <property type="component" value="Chromosome"/>
</dbReference>
<dbReference type="RefSeq" id="WP_317701653.1">
    <property type="nucleotide sequence ID" value="NZ_CP136921.1"/>
</dbReference>
<organism evidence="3 4">
    <name type="scientific">Diaphorobacter limosus</name>
    <dbReference type="NCBI Taxonomy" id="3036128"/>
    <lineage>
        <taxon>Bacteria</taxon>
        <taxon>Pseudomonadati</taxon>
        <taxon>Pseudomonadota</taxon>
        <taxon>Betaproteobacteria</taxon>
        <taxon>Burkholderiales</taxon>
        <taxon>Comamonadaceae</taxon>
        <taxon>Diaphorobacter</taxon>
    </lineage>
</organism>
<name>A0ABZ0J2D3_9BURK</name>
<comment type="catalytic activity">
    <reaction evidence="2">
        <text>a quinone + NADH + 5 H(+)(in) = a quinol + NAD(+) + 4 H(+)(out)</text>
        <dbReference type="Rhea" id="RHEA:57888"/>
        <dbReference type="ChEBI" id="CHEBI:15378"/>
        <dbReference type="ChEBI" id="CHEBI:24646"/>
        <dbReference type="ChEBI" id="CHEBI:57540"/>
        <dbReference type="ChEBI" id="CHEBI:57945"/>
        <dbReference type="ChEBI" id="CHEBI:132124"/>
    </reaction>
</comment>
<gene>
    <name evidence="3" type="ORF">P4826_17645</name>
</gene>
<evidence type="ECO:0000256" key="1">
    <source>
        <dbReference type="ARBA" id="ARBA00005698"/>
    </source>
</evidence>
<dbReference type="EC" id="7.1.1.-" evidence="2"/>
<proteinExistence type="inferred from homology"/>
<evidence type="ECO:0000313" key="3">
    <source>
        <dbReference type="EMBL" id="WOO32188.1"/>
    </source>
</evidence>
<dbReference type="PANTHER" id="PTHR33269:SF17">
    <property type="entry name" value="NADH-UBIQUINONE OXIDOREDUCTASE CHAIN 6"/>
    <property type="match status" value="1"/>
</dbReference>
<keyword evidence="2" id="KW-1003">Cell membrane</keyword>
<feature type="transmembrane region" description="Helical" evidence="2">
    <location>
        <begin position="55"/>
        <end position="79"/>
    </location>
</feature>
<dbReference type="InterPro" id="IPR001457">
    <property type="entry name" value="NADH_UbQ/plastoQ_OxRdtase_su6"/>
</dbReference>
<comment type="function">
    <text evidence="2">NDH-1 shuttles electrons from NADH, via FMN and iron-sulfur (Fe-S) centers, to quinones in the respiratory chain. Couples the redox reaction to proton translocation (for every two electrons transferred, four hydrogen ions are translocated across the cytoplasmic membrane), and thus conserves the redox energy in a proton gradient.</text>
</comment>
<keyword evidence="4" id="KW-1185">Reference proteome</keyword>